<dbReference type="RefSeq" id="WP_182848689.1">
    <property type="nucleotide sequence ID" value="NZ_BAAALP010000054.1"/>
</dbReference>
<comment type="caution">
    <text evidence="1">The sequence shown here is derived from an EMBL/GenBank/DDBJ whole genome shotgun (WGS) entry which is preliminary data.</text>
</comment>
<dbReference type="EMBL" id="JACJIA010000018">
    <property type="protein sequence ID" value="MBA8956803.1"/>
    <property type="molecule type" value="Genomic_DNA"/>
</dbReference>
<reference evidence="1 2" key="1">
    <citation type="submission" date="2020-08" db="EMBL/GenBank/DDBJ databases">
        <title>Genomic Encyclopedia of Type Strains, Phase IV (KMG-IV): sequencing the most valuable type-strain genomes for metagenomic binning, comparative biology and taxonomic classification.</title>
        <authorList>
            <person name="Goeker M."/>
        </authorList>
    </citation>
    <scope>NUCLEOTIDE SEQUENCE [LARGE SCALE GENOMIC DNA]</scope>
    <source>
        <strain evidence="1 2">DSM 44197</strain>
    </source>
</reference>
<evidence type="ECO:0000313" key="2">
    <source>
        <dbReference type="Proteomes" id="UP000572680"/>
    </source>
</evidence>
<proteinExistence type="predicted"/>
<evidence type="ECO:0000313" key="1">
    <source>
        <dbReference type="EMBL" id="MBA8956803.1"/>
    </source>
</evidence>
<sequence>MANRVCAENAIQADADTVELATDPEERSNPDLGADAGVRFATPHWRRTAVRVYLEWVAWLDAGIGHARYQPEHAIVDQFHQLFGAGQMMEVCSDHHDDRGSFVEFGGDGPVGALVGGRELHAEAPQHSAQTPQRDGDVIVAKRGGSLRGVYPQLSTHNRVRASAASTSERPSSGSCPSCSTRLVFKFLLKINC</sequence>
<keyword evidence="2" id="KW-1185">Reference proteome</keyword>
<gene>
    <name evidence="1" type="ORF">HNR61_008493</name>
</gene>
<organism evidence="1 2">
    <name type="scientific">Actinomadura namibiensis</name>
    <dbReference type="NCBI Taxonomy" id="182080"/>
    <lineage>
        <taxon>Bacteria</taxon>
        <taxon>Bacillati</taxon>
        <taxon>Actinomycetota</taxon>
        <taxon>Actinomycetes</taxon>
        <taxon>Streptosporangiales</taxon>
        <taxon>Thermomonosporaceae</taxon>
        <taxon>Actinomadura</taxon>
    </lineage>
</organism>
<dbReference type="Proteomes" id="UP000572680">
    <property type="component" value="Unassembled WGS sequence"/>
</dbReference>
<protein>
    <submittedName>
        <fullName evidence="1">Uncharacterized protein</fullName>
    </submittedName>
</protein>
<accession>A0A7W3QRX1</accession>
<name>A0A7W3QRX1_ACTNM</name>
<dbReference type="AlphaFoldDB" id="A0A7W3QRX1"/>